<dbReference type="OrthoDB" id="4332887at2"/>
<feature type="domain" description="RNA polymerase sigma-70 region 4" evidence="1">
    <location>
        <begin position="94"/>
        <end position="138"/>
    </location>
</feature>
<dbReference type="Proteomes" id="UP000326553">
    <property type="component" value="Chromosome"/>
</dbReference>
<evidence type="ECO:0000259" key="1">
    <source>
        <dbReference type="Pfam" id="PF04545"/>
    </source>
</evidence>
<organism evidence="2 3">
    <name type="scientific">Streptomyces alboniger</name>
    <dbReference type="NCBI Taxonomy" id="132473"/>
    <lineage>
        <taxon>Bacteria</taxon>
        <taxon>Bacillati</taxon>
        <taxon>Actinomycetota</taxon>
        <taxon>Actinomycetes</taxon>
        <taxon>Kitasatosporales</taxon>
        <taxon>Streptomycetaceae</taxon>
        <taxon>Streptomyces</taxon>
        <taxon>Streptomyces aurantiacus group</taxon>
    </lineage>
</organism>
<accession>A0A5J6HI67</accession>
<gene>
    <name evidence="2" type="ORF">CP975_22220</name>
</gene>
<sequence>MRERQAFQDARRAREFEAFVAGAAGRLLHAATLLTAERPADNPRARALLTAALAHTYAAWDRLRGEDPYDRTRQQLALRFARGAWRHHRGHGGVLARLSPQERLILVLRMYEGVAEEQTAALLGLPAERVAAICARAIATALHPPRGPAPTGALSGAAPS</sequence>
<dbReference type="RefSeq" id="WP_055528488.1">
    <property type="nucleotide sequence ID" value="NZ_CP023695.1"/>
</dbReference>
<dbReference type="EMBL" id="CP023695">
    <property type="protein sequence ID" value="QEV19866.1"/>
    <property type="molecule type" value="Genomic_DNA"/>
</dbReference>
<dbReference type="AlphaFoldDB" id="A0A5J6HI67"/>
<evidence type="ECO:0000313" key="2">
    <source>
        <dbReference type="EMBL" id="QEV19866.1"/>
    </source>
</evidence>
<dbReference type="Pfam" id="PF04545">
    <property type="entry name" value="Sigma70_r4"/>
    <property type="match status" value="1"/>
</dbReference>
<dbReference type="GO" id="GO:0006352">
    <property type="term" value="P:DNA-templated transcription initiation"/>
    <property type="evidence" value="ECO:0007669"/>
    <property type="project" value="InterPro"/>
</dbReference>
<dbReference type="InterPro" id="IPR013324">
    <property type="entry name" value="RNA_pol_sigma_r3/r4-like"/>
</dbReference>
<evidence type="ECO:0000313" key="3">
    <source>
        <dbReference type="Proteomes" id="UP000326553"/>
    </source>
</evidence>
<dbReference type="InterPro" id="IPR007630">
    <property type="entry name" value="RNA_pol_sigma70_r4"/>
</dbReference>
<protein>
    <submittedName>
        <fullName evidence="2">RNA polymerase subunit sigma-70</fullName>
    </submittedName>
</protein>
<dbReference type="KEGG" id="salw:CP975_22220"/>
<keyword evidence="3" id="KW-1185">Reference proteome</keyword>
<name>A0A5J6HI67_STRAD</name>
<dbReference type="SUPFAM" id="SSF88659">
    <property type="entry name" value="Sigma3 and sigma4 domains of RNA polymerase sigma factors"/>
    <property type="match status" value="1"/>
</dbReference>
<dbReference type="GO" id="GO:0003700">
    <property type="term" value="F:DNA-binding transcription factor activity"/>
    <property type="evidence" value="ECO:0007669"/>
    <property type="project" value="InterPro"/>
</dbReference>
<dbReference type="Gene3D" id="1.10.10.10">
    <property type="entry name" value="Winged helix-like DNA-binding domain superfamily/Winged helix DNA-binding domain"/>
    <property type="match status" value="1"/>
</dbReference>
<dbReference type="InterPro" id="IPR036388">
    <property type="entry name" value="WH-like_DNA-bd_sf"/>
</dbReference>
<reference evidence="2 3" key="1">
    <citation type="submission" date="2017-09" db="EMBL/GenBank/DDBJ databases">
        <authorList>
            <person name="Lee N."/>
            <person name="Cho B.-K."/>
        </authorList>
    </citation>
    <scope>NUCLEOTIDE SEQUENCE [LARGE SCALE GENOMIC DNA]</scope>
    <source>
        <strain evidence="2 3">ATCC 12461</strain>
    </source>
</reference>
<proteinExistence type="predicted"/>